<dbReference type="GO" id="GO:0055085">
    <property type="term" value="P:transmembrane transport"/>
    <property type="evidence" value="ECO:0007669"/>
    <property type="project" value="InterPro"/>
</dbReference>
<evidence type="ECO:0000256" key="2">
    <source>
        <dbReference type="ARBA" id="ARBA00022448"/>
    </source>
</evidence>
<feature type="region of interest" description="Disordered" evidence="8">
    <location>
        <begin position="1"/>
        <end position="26"/>
    </location>
</feature>
<dbReference type="SUPFAM" id="SSF161098">
    <property type="entry name" value="MetI-like"/>
    <property type="match status" value="1"/>
</dbReference>
<comment type="subcellular location">
    <subcellularLocation>
        <location evidence="1 7">Cell membrane</location>
        <topology evidence="1 7">Multi-pass membrane protein</topology>
    </subcellularLocation>
</comment>
<comment type="caution">
    <text evidence="10">The sequence shown here is derived from an EMBL/GenBank/DDBJ whole genome shotgun (WGS) entry which is preliminary data.</text>
</comment>
<protein>
    <submittedName>
        <fullName evidence="10">Carbohydrate ABC transporter permease</fullName>
    </submittedName>
</protein>
<keyword evidence="6 7" id="KW-0472">Membrane</keyword>
<dbReference type="Gene3D" id="1.10.3720.10">
    <property type="entry name" value="MetI-like"/>
    <property type="match status" value="1"/>
</dbReference>
<evidence type="ECO:0000313" key="10">
    <source>
        <dbReference type="EMBL" id="HIT76659.1"/>
    </source>
</evidence>
<evidence type="ECO:0000259" key="9">
    <source>
        <dbReference type="PROSITE" id="PS50928"/>
    </source>
</evidence>
<feature type="transmembrane region" description="Helical" evidence="7">
    <location>
        <begin position="102"/>
        <end position="126"/>
    </location>
</feature>
<evidence type="ECO:0000256" key="7">
    <source>
        <dbReference type="RuleBase" id="RU363032"/>
    </source>
</evidence>
<dbReference type="GO" id="GO:0005886">
    <property type="term" value="C:plasma membrane"/>
    <property type="evidence" value="ECO:0007669"/>
    <property type="project" value="UniProtKB-SubCell"/>
</dbReference>
<evidence type="ECO:0000256" key="5">
    <source>
        <dbReference type="ARBA" id="ARBA00022989"/>
    </source>
</evidence>
<evidence type="ECO:0000313" key="11">
    <source>
        <dbReference type="Proteomes" id="UP000886842"/>
    </source>
</evidence>
<reference evidence="10" key="2">
    <citation type="journal article" date="2021" name="PeerJ">
        <title>Extensive microbial diversity within the chicken gut microbiome revealed by metagenomics and culture.</title>
        <authorList>
            <person name="Gilroy R."/>
            <person name="Ravi A."/>
            <person name="Getino M."/>
            <person name="Pursley I."/>
            <person name="Horton D.L."/>
            <person name="Alikhan N.F."/>
            <person name="Baker D."/>
            <person name="Gharbi K."/>
            <person name="Hall N."/>
            <person name="Watson M."/>
            <person name="Adriaenssens E.M."/>
            <person name="Foster-Nyarko E."/>
            <person name="Jarju S."/>
            <person name="Secka A."/>
            <person name="Antonio M."/>
            <person name="Oren A."/>
            <person name="Chaudhuri R.R."/>
            <person name="La Ragione R."/>
            <person name="Hildebrand F."/>
            <person name="Pallen M.J."/>
        </authorList>
    </citation>
    <scope>NUCLEOTIDE SEQUENCE</scope>
    <source>
        <strain evidence="10">ChiGjej1B1-24693</strain>
    </source>
</reference>
<reference evidence="10" key="1">
    <citation type="submission" date="2020-10" db="EMBL/GenBank/DDBJ databases">
        <authorList>
            <person name="Gilroy R."/>
        </authorList>
    </citation>
    <scope>NUCLEOTIDE SEQUENCE</scope>
    <source>
        <strain evidence="10">ChiGjej1B1-24693</strain>
    </source>
</reference>
<organism evidence="10 11">
    <name type="scientific">Candidatus Avipropionibacterium avicola</name>
    <dbReference type="NCBI Taxonomy" id="2840701"/>
    <lineage>
        <taxon>Bacteria</taxon>
        <taxon>Bacillati</taxon>
        <taxon>Actinomycetota</taxon>
        <taxon>Actinomycetes</taxon>
        <taxon>Propionibacteriales</taxon>
        <taxon>Propionibacteriaceae</taxon>
        <taxon>Propionibacteriaceae incertae sedis</taxon>
        <taxon>Candidatus Avipropionibacterium</taxon>
    </lineage>
</organism>
<keyword evidence="2 7" id="KW-0813">Transport</keyword>
<accession>A0A9D1H030</accession>
<sequence length="316" mass="34013">MTTVDSTPTPASSRPATRHTKSPKYAPPIWGHRPGVLTNTLRVLAFVILIALVLFPFLVVISTSISSRQAIDAAGGLVVIPTDVTLEAYTRILNGGVVTQAVLVSVFVAAVGTTLSLTITTLAAYALSRPGTLWHRGLLTMVLLTFLFSPGIIPLYVVVRTIGLLDNLWALILPTCLSAFNLVIVRGFIQNLPQELFEAARIDGASEWRILTSLAIPLSKSVLAVVGLFYGVGYWNAFFNAMLYLQDSSKWPLQLVLRAYVLQGTPLANDTAGESPPPQQAIQMAVVVIAIIPVLCVYPFVQRHLTKGVLTGALKG</sequence>
<feature type="transmembrane region" description="Helical" evidence="7">
    <location>
        <begin position="210"/>
        <end position="235"/>
    </location>
</feature>
<dbReference type="PANTHER" id="PTHR43744:SF9">
    <property type="entry name" value="POLYGALACTURONAN_RHAMNOGALACTURONAN TRANSPORT SYSTEM PERMEASE PROTEIN YTCP"/>
    <property type="match status" value="1"/>
</dbReference>
<feature type="transmembrane region" description="Helical" evidence="7">
    <location>
        <begin position="43"/>
        <end position="61"/>
    </location>
</feature>
<feature type="transmembrane region" description="Helical" evidence="7">
    <location>
        <begin position="281"/>
        <end position="301"/>
    </location>
</feature>
<evidence type="ECO:0000256" key="3">
    <source>
        <dbReference type="ARBA" id="ARBA00022475"/>
    </source>
</evidence>
<gene>
    <name evidence="10" type="ORF">IAA98_13840</name>
</gene>
<dbReference type="CDD" id="cd06261">
    <property type="entry name" value="TM_PBP2"/>
    <property type="match status" value="1"/>
</dbReference>
<proteinExistence type="inferred from homology"/>
<dbReference type="Pfam" id="PF00528">
    <property type="entry name" value="BPD_transp_1"/>
    <property type="match status" value="1"/>
</dbReference>
<dbReference type="EMBL" id="DVLP01000402">
    <property type="protein sequence ID" value="HIT76659.1"/>
    <property type="molecule type" value="Genomic_DNA"/>
</dbReference>
<dbReference type="Proteomes" id="UP000886842">
    <property type="component" value="Unassembled WGS sequence"/>
</dbReference>
<dbReference type="PANTHER" id="PTHR43744">
    <property type="entry name" value="ABC TRANSPORTER PERMEASE PROTEIN MG189-RELATED-RELATED"/>
    <property type="match status" value="1"/>
</dbReference>
<dbReference type="AlphaFoldDB" id="A0A9D1H030"/>
<name>A0A9D1H030_9ACTN</name>
<feature type="transmembrane region" description="Helical" evidence="7">
    <location>
        <begin position="169"/>
        <end position="189"/>
    </location>
</feature>
<evidence type="ECO:0000256" key="6">
    <source>
        <dbReference type="ARBA" id="ARBA00023136"/>
    </source>
</evidence>
<feature type="compositionally biased region" description="Polar residues" evidence="8">
    <location>
        <begin position="1"/>
        <end position="15"/>
    </location>
</feature>
<keyword evidence="5 7" id="KW-1133">Transmembrane helix</keyword>
<feature type="domain" description="ABC transmembrane type-1" evidence="9">
    <location>
        <begin position="102"/>
        <end position="301"/>
    </location>
</feature>
<keyword evidence="4 7" id="KW-0812">Transmembrane</keyword>
<feature type="transmembrane region" description="Helical" evidence="7">
    <location>
        <begin position="138"/>
        <end position="157"/>
    </location>
</feature>
<keyword evidence="3" id="KW-1003">Cell membrane</keyword>
<dbReference type="InterPro" id="IPR035906">
    <property type="entry name" value="MetI-like_sf"/>
</dbReference>
<dbReference type="InterPro" id="IPR000515">
    <property type="entry name" value="MetI-like"/>
</dbReference>
<comment type="similarity">
    <text evidence="7">Belongs to the binding-protein-dependent transport system permease family.</text>
</comment>
<evidence type="ECO:0000256" key="1">
    <source>
        <dbReference type="ARBA" id="ARBA00004651"/>
    </source>
</evidence>
<evidence type="ECO:0000256" key="8">
    <source>
        <dbReference type="SAM" id="MobiDB-lite"/>
    </source>
</evidence>
<evidence type="ECO:0000256" key="4">
    <source>
        <dbReference type="ARBA" id="ARBA00022692"/>
    </source>
</evidence>
<dbReference type="PROSITE" id="PS50928">
    <property type="entry name" value="ABC_TM1"/>
    <property type="match status" value="1"/>
</dbReference>